<evidence type="ECO:0000313" key="3">
    <source>
        <dbReference type="Proteomes" id="UP000053317"/>
    </source>
</evidence>
<dbReference type="AlphaFoldDB" id="A0A0G2E9W2"/>
<comment type="caution">
    <text evidence="2">The sequence shown here is derived from an EMBL/GenBank/DDBJ whole genome shotgun (WGS) entry which is preliminary data.</text>
</comment>
<gene>
    <name evidence="2" type="ORF">UCRPC4_g04634</name>
</gene>
<feature type="compositionally biased region" description="Basic and acidic residues" evidence="1">
    <location>
        <begin position="176"/>
        <end position="188"/>
    </location>
</feature>
<dbReference type="Proteomes" id="UP000053317">
    <property type="component" value="Unassembled WGS sequence"/>
</dbReference>
<dbReference type="EMBL" id="LCWF01000110">
    <property type="protein sequence ID" value="KKY19126.1"/>
    <property type="molecule type" value="Genomic_DNA"/>
</dbReference>
<feature type="compositionally biased region" description="Basic and acidic residues" evidence="1">
    <location>
        <begin position="339"/>
        <end position="355"/>
    </location>
</feature>
<proteinExistence type="predicted"/>
<organism evidence="2 3">
    <name type="scientific">Phaeomoniella chlamydospora</name>
    <name type="common">Phaeoacremonium chlamydosporum</name>
    <dbReference type="NCBI Taxonomy" id="158046"/>
    <lineage>
        <taxon>Eukaryota</taxon>
        <taxon>Fungi</taxon>
        <taxon>Dikarya</taxon>
        <taxon>Ascomycota</taxon>
        <taxon>Pezizomycotina</taxon>
        <taxon>Eurotiomycetes</taxon>
        <taxon>Chaetothyriomycetidae</taxon>
        <taxon>Phaeomoniellales</taxon>
        <taxon>Phaeomoniellaceae</taxon>
        <taxon>Phaeomoniella</taxon>
    </lineage>
</organism>
<feature type="compositionally biased region" description="Basic and acidic residues" evidence="1">
    <location>
        <begin position="245"/>
        <end position="255"/>
    </location>
</feature>
<reference evidence="2 3" key="1">
    <citation type="submission" date="2015-05" db="EMBL/GenBank/DDBJ databases">
        <title>Distinctive expansion of gene families associated with plant cell wall degradation and secondary metabolism in the genomes of grapevine trunk pathogens.</title>
        <authorList>
            <person name="Lawrence D.P."/>
            <person name="Travadon R."/>
            <person name="Rolshausen P.E."/>
            <person name="Baumgartner K."/>
        </authorList>
    </citation>
    <scope>NUCLEOTIDE SEQUENCE [LARGE SCALE GENOMIC DNA]</scope>
    <source>
        <strain evidence="2">UCRPC4</strain>
    </source>
</reference>
<feature type="compositionally biased region" description="Basic and acidic residues" evidence="1">
    <location>
        <begin position="223"/>
        <end position="232"/>
    </location>
</feature>
<evidence type="ECO:0000313" key="2">
    <source>
        <dbReference type="EMBL" id="KKY19126.1"/>
    </source>
</evidence>
<feature type="compositionally biased region" description="Basic residues" evidence="1">
    <location>
        <begin position="141"/>
        <end position="153"/>
    </location>
</feature>
<evidence type="ECO:0000256" key="1">
    <source>
        <dbReference type="SAM" id="MobiDB-lite"/>
    </source>
</evidence>
<feature type="compositionally biased region" description="Polar residues" evidence="1">
    <location>
        <begin position="162"/>
        <end position="171"/>
    </location>
</feature>
<feature type="region of interest" description="Disordered" evidence="1">
    <location>
        <begin position="67"/>
        <end position="92"/>
    </location>
</feature>
<feature type="compositionally biased region" description="Low complexity" evidence="1">
    <location>
        <begin position="70"/>
        <end position="92"/>
    </location>
</feature>
<name>A0A0G2E9W2_PHACM</name>
<feature type="region of interest" description="Disordered" evidence="1">
    <location>
        <begin position="220"/>
        <end position="411"/>
    </location>
</feature>
<keyword evidence="3" id="KW-1185">Reference proteome</keyword>
<accession>A0A0G2E9W2</accession>
<feature type="region of interest" description="Disordered" evidence="1">
    <location>
        <begin position="128"/>
        <end position="189"/>
    </location>
</feature>
<feature type="compositionally biased region" description="Polar residues" evidence="1">
    <location>
        <begin position="304"/>
        <end position="316"/>
    </location>
</feature>
<sequence length="411" mass="46137">MSLGWAGPGHALNSHLKSHKGRGGLGLTKPLLVSQKKNTFGIGKKSHEPPSGTEWWLKGFEKALQGVGTDGSKSASAATSGTATPTGLSASGYVGKHSGLYTNFVKGEQMKGTIEEWTASRKVLADTPVAQEELPESTKVKRDKKSRSSKKRKSEVLDTDESPSCKSAITSKKSKQTKDQNKTEDFDHVNQFLSIIDKDKKRRKRAEKYSLGTEFQHITTYLGERDEVDPALKKRKKKKNTGKPSESEEHRREAVILEDDSEAAKRERRRRQRNEERTRRKELQEQREQHIEDSRITPKPGAMQWSSLITQLNGSAEANKLTVPTSPEKDNDEPSQPTRESHESLTKRIEKEERRRLRALRKQSKEERKRSKASKKSGQGNTDDGLMNEQTGDGEDGTVNALLAWDRAVRT</sequence>
<protein>
    <submittedName>
        <fullName evidence="2">Uncharacterized protein</fullName>
    </submittedName>
</protein>
<feature type="compositionally biased region" description="Basic and acidic residues" evidence="1">
    <location>
        <begin position="273"/>
        <end position="296"/>
    </location>
</feature>
<dbReference type="OrthoDB" id="3366546at2759"/>
<reference evidence="2 3" key="2">
    <citation type="submission" date="2015-05" db="EMBL/GenBank/DDBJ databases">
        <authorList>
            <person name="Morales-Cruz A."/>
            <person name="Amrine K.C."/>
            <person name="Cantu D."/>
        </authorList>
    </citation>
    <scope>NUCLEOTIDE SEQUENCE [LARGE SCALE GENOMIC DNA]</scope>
    <source>
        <strain evidence="2">UCRPC4</strain>
    </source>
</reference>